<comment type="caution">
    <text evidence="8">The sequence shown here is derived from an EMBL/GenBank/DDBJ whole genome shotgun (WGS) entry which is preliminary data.</text>
</comment>
<dbReference type="EC" id="5.1.1.1" evidence="4"/>
<dbReference type="GO" id="GO:0030170">
    <property type="term" value="F:pyridoxal phosphate binding"/>
    <property type="evidence" value="ECO:0007669"/>
    <property type="project" value="UniProtKB-UniRule"/>
</dbReference>
<dbReference type="NCBIfam" id="TIGR00492">
    <property type="entry name" value="alr"/>
    <property type="match status" value="1"/>
</dbReference>
<comment type="function">
    <text evidence="4">Catalyzes the interconversion of L-alanine and D-alanine. May also act on other amino acids.</text>
</comment>
<evidence type="ECO:0000313" key="8">
    <source>
        <dbReference type="EMBL" id="OHA26101.1"/>
    </source>
</evidence>
<dbReference type="InterPro" id="IPR009006">
    <property type="entry name" value="Ala_racemase/Decarboxylase_C"/>
</dbReference>
<dbReference type="EMBL" id="MHRQ01000027">
    <property type="protein sequence ID" value="OHA26101.1"/>
    <property type="molecule type" value="Genomic_DNA"/>
</dbReference>
<reference evidence="8 9" key="1">
    <citation type="journal article" date="2016" name="Nat. Commun.">
        <title>Thousands of microbial genomes shed light on interconnected biogeochemical processes in an aquifer system.</title>
        <authorList>
            <person name="Anantharaman K."/>
            <person name="Brown C.T."/>
            <person name="Hug L.A."/>
            <person name="Sharon I."/>
            <person name="Castelle C.J."/>
            <person name="Probst A.J."/>
            <person name="Thomas B.C."/>
            <person name="Singh A."/>
            <person name="Wilkins M.J."/>
            <person name="Karaoz U."/>
            <person name="Brodie E.L."/>
            <person name="Williams K.H."/>
            <person name="Hubbard S.S."/>
            <person name="Banfield J.F."/>
        </authorList>
    </citation>
    <scope>NUCLEOTIDE SEQUENCE [LARGE SCALE GENOMIC DNA]</scope>
</reference>
<evidence type="ECO:0000256" key="6">
    <source>
        <dbReference type="PIRSR" id="PIRSR600821-52"/>
    </source>
</evidence>
<evidence type="ECO:0000259" key="7">
    <source>
        <dbReference type="SMART" id="SM01005"/>
    </source>
</evidence>
<evidence type="ECO:0000256" key="1">
    <source>
        <dbReference type="ARBA" id="ARBA00001933"/>
    </source>
</evidence>
<dbReference type="UniPathway" id="UPA00042">
    <property type="reaction ID" value="UER00497"/>
</dbReference>
<dbReference type="SUPFAM" id="SSF50621">
    <property type="entry name" value="Alanine racemase C-terminal domain-like"/>
    <property type="match status" value="1"/>
</dbReference>
<evidence type="ECO:0000256" key="4">
    <source>
        <dbReference type="HAMAP-Rule" id="MF_01201"/>
    </source>
</evidence>
<sequence>MKTIKTDRLLAGKTNGLRTWIEVDRKAIADNVKIFRALLGKKTKLMAVVKSNAYGHSLMDFSREVEKLGVDFLGVDSVVEAFALRADGIKTQILVLGYTLPENVARAAEVDVNITISNMPALESLASESVSKPLKIHLKIDTGMHRQGFELSELPLVVQKLQALSSKRQAHLEGVYTHFAAAKNPSFPSYTNRQLQEFSKWTEALAKEGFHPVKHAAATAGAILFPDSHLDMVRIGIGLYGLWPSREVRSYAEYRLAPKPVLSWKAMISEVKKVKKGERVGYDLTEMLERDSKLAVAPIGYWHGFPRALSSVGHVIVRGTRVHVIGRVSMDMIVIDVTDVPKAEVGDEVTLLGRDGSEEITADELGLLCDTVNYEIVTRLNPLIKRIYR</sequence>
<dbReference type="InterPro" id="IPR001608">
    <property type="entry name" value="Ala_racemase_N"/>
</dbReference>
<dbReference type="Gene3D" id="2.40.37.10">
    <property type="entry name" value="Lyase, Ornithine Decarboxylase, Chain A, domain 1"/>
    <property type="match status" value="1"/>
</dbReference>
<dbReference type="PANTHER" id="PTHR30511:SF0">
    <property type="entry name" value="ALANINE RACEMASE, CATABOLIC-RELATED"/>
    <property type="match status" value="1"/>
</dbReference>
<comment type="pathway">
    <text evidence="4">Amino-acid biosynthesis; D-alanine biosynthesis; D-alanine from L-alanine: step 1/1.</text>
</comment>
<feature type="modified residue" description="N6-(pyridoxal phosphate)lysine" evidence="4 5">
    <location>
        <position position="50"/>
    </location>
</feature>
<dbReference type="GO" id="GO:0008784">
    <property type="term" value="F:alanine racemase activity"/>
    <property type="evidence" value="ECO:0007669"/>
    <property type="project" value="UniProtKB-UniRule"/>
</dbReference>
<dbReference type="SMART" id="SM01005">
    <property type="entry name" value="Ala_racemase_C"/>
    <property type="match status" value="1"/>
</dbReference>
<evidence type="ECO:0000256" key="2">
    <source>
        <dbReference type="ARBA" id="ARBA00022898"/>
    </source>
</evidence>
<feature type="binding site" evidence="4 6">
    <location>
        <position position="330"/>
    </location>
    <ligand>
        <name>substrate</name>
    </ligand>
</feature>
<dbReference type="GO" id="GO:0005829">
    <property type="term" value="C:cytosol"/>
    <property type="evidence" value="ECO:0007669"/>
    <property type="project" value="TreeGrafter"/>
</dbReference>
<dbReference type="CDD" id="cd00430">
    <property type="entry name" value="PLPDE_III_AR"/>
    <property type="match status" value="1"/>
</dbReference>
<dbReference type="SUPFAM" id="SSF51419">
    <property type="entry name" value="PLP-binding barrel"/>
    <property type="match status" value="1"/>
</dbReference>
<organism evidence="8 9">
    <name type="scientific">Candidatus Taylorbacteria bacterium RIFCSPHIGHO2_02_FULL_46_13</name>
    <dbReference type="NCBI Taxonomy" id="1802312"/>
    <lineage>
        <taxon>Bacteria</taxon>
        <taxon>Candidatus Tayloriibacteriota</taxon>
    </lineage>
</organism>
<dbReference type="Pfam" id="PF00842">
    <property type="entry name" value="Ala_racemase_C"/>
    <property type="match status" value="1"/>
</dbReference>
<dbReference type="STRING" id="1802312.A3C06_00835"/>
<dbReference type="Gene3D" id="3.20.20.10">
    <property type="entry name" value="Alanine racemase"/>
    <property type="match status" value="1"/>
</dbReference>
<evidence type="ECO:0000313" key="9">
    <source>
        <dbReference type="Proteomes" id="UP000177565"/>
    </source>
</evidence>
<dbReference type="PANTHER" id="PTHR30511">
    <property type="entry name" value="ALANINE RACEMASE"/>
    <property type="match status" value="1"/>
</dbReference>
<protein>
    <recommendedName>
        <fullName evidence="4">Alanine racemase</fullName>
        <ecNumber evidence="4">5.1.1.1</ecNumber>
    </recommendedName>
</protein>
<dbReference type="PRINTS" id="PR00992">
    <property type="entry name" value="ALARACEMASE"/>
</dbReference>
<proteinExistence type="inferred from homology"/>
<evidence type="ECO:0000256" key="5">
    <source>
        <dbReference type="PIRSR" id="PIRSR600821-50"/>
    </source>
</evidence>
<feature type="active site" description="Proton acceptor; specific for D-alanine" evidence="4">
    <location>
        <position position="50"/>
    </location>
</feature>
<dbReference type="HAMAP" id="MF_01201">
    <property type="entry name" value="Ala_racemase"/>
    <property type="match status" value="1"/>
</dbReference>
<keyword evidence="3 4" id="KW-0413">Isomerase</keyword>
<dbReference type="InterPro" id="IPR029066">
    <property type="entry name" value="PLP-binding_barrel"/>
</dbReference>
<name>A0A1G2MSZ2_9BACT</name>
<dbReference type="InterPro" id="IPR000821">
    <property type="entry name" value="Ala_racemase"/>
</dbReference>
<dbReference type="Pfam" id="PF01168">
    <property type="entry name" value="Ala_racemase_N"/>
    <property type="match status" value="1"/>
</dbReference>
<keyword evidence="2 4" id="KW-0663">Pyridoxal phosphate</keyword>
<feature type="binding site" evidence="4 6">
    <location>
        <position position="146"/>
    </location>
    <ligand>
        <name>substrate</name>
    </ligand>
</feature>
<comment type="similarity">
    <text evidence="4">Belongs to the alanine racemase family.</text>
</comment>
<accession>A0A1G2MSZ2</accession>
<dbReference type="AlphaFoldDB" id="A0A1G2MSZ2"/>
<feature type="active site" description="Proton acceptor; specific for L-alanine" evidence="4">
    <location>
        <position position="282"/>
    </location>
</feature>
<dbReference type="FunFam" id="3.20.20.10:FF:000002">
    <property type="entry name" value="Alanine racemase"/>
    <property type="match status" value="1"/>
</dbReference>
<feature type="domain" description="Alanine racemase C-terminal" evidence="7">
    <location>
        <begin position="261"/>
        <end position="389"/>
    </location>
</feature>
<dbReference type="GO" id="GO:0030632">
    <property type="term" value="P:D-alanine biosynthetic process"/>
    <property type="evidence" value="ECO:0007669"/>
    <property type="project" value="UniProtKB-UniRule"/>
</dbReference>
<gene>
    <name evidence="8" type="ORF">A3C06_00835</name>
</gene>
<evidence type="ECO:0000256" key="3">
    <source>
        <dbReference type="ARBA" id="ARBA00023235"/>
    </source>
</evidence>
<comment type="cofactor">
    <cofactor evidence="1 4 5">
        <name>pyridoxal 5'-phosphate</name>
        <dbReference type="ChEBI" id="CHEBI:597326"/>
    </cofactor>
</comment>
<comment type="catalytic activity">
    <reaction evidence="4">
        <text>L-alanine = D-alanine</text>
        <dbReference type="Rhea" id="RHEA:20249"/>
        <dbReference type="ChEBI" id="CHEBI:57416"/>
        <dbReference type="ChEBI" id="CHEBI:57972"/>
        <dbReference type="EC" id="5.1.1.1"/>
    </reaction>
</comment>
<dbReference type="Proteomes" id="UP000177565">
    <property type="component" value="Unassembled WGS sequence"/>
</dbReference>
<dbReference type="InterPro" id="IPR011079">
    <property type="entry name" value="Ala_racemase_C"/>
</dbReference>